<gene>
    <name evidence="1" type="ORF">HID58_042863</name>
</gene>
<dbReference type="EMBL" id="JAGKQM010000011">
    <property type="protein sequence ID" value="KAH0903360.1"/>
    <property type="molecule type" value="Genomic_DNA"/>
</dbReference>
<evidence type="ECO:0000313" key="2">
    <source>
        <dbReference type="Proteomes" id="UP000824890"/>
    </source>
</evidence>
<keyword evidence="2" id="KW-1185">Reference proteome</keyword>
<organism evidence="1 2">
    <name type="scientific">Brassica napus</name>
    <name type="common">Rape</name>
    <dbReference type="NCBI Taxonomy" id="3708"/>
    <lineage>
        <taxon>Eukaryota</taxon>
        <taxon>Viridiplantae</taxon>
        <taxon>Streptophyta</taxon>
        <taxon>Embryophyta</taxon>
        <taxon>Tracheophyta</taxon>
        <taxon>Spermatophyta</taxon>
        <taxon>Magnoliopsida</taxon>
        <taxon>eudicotyledons</taxon>
        <taxon>Gunneridae</taxon>
        <taxon>Pentapetalae</taxon>
        <taxon>rosids</taxon>
        <taxon>malvids</taxon>
        <taxon>Brassicales</taxon>
        <taxon>Brassicaceae</taxon>
        <taxon>Brassiceae</taxon>
        <taxon>Brassica</taxon>
    </lineage>
</organism>
<name>A0ABQ8BEY2_BRANA</name>
<evidence type="ECO:0000313" key="1">
    <source>
        <dbReference type="EMBL" id="KAH0903360.1"/>
    </source>
</evidence>
<reference evidence="1 2" key="1">
    <citation type="submission" date="2021-05" db="EMBL/GenBank/DDBJ databases">
        <title>Genome Assembly of Synthetic Allotetraploid Brassica napus Reveals Homoeologous Exchanges between Subgenomes.</title>
        <authorList>
            <person name="Davis J.T."/>
        </authorList>
    </citation>
    <scope>NUCLEOTIDE SEQUENCE [LARGE SCALE GENOMIC DNA]</scope>
    <source>
        <strain evidence="2">cv. Da-Ae</strain>
        <tissue evidence="1">Seedling</tissue>
    </source>
</reference>
<proteinExistence type="predicted"/>
<sequence length="158" mass="18152">MENTRSLLWSHSECLEDLWDSFVAIKVLWTRGPAVSGTLSWLKSFYFVILDVSSRNPVKQQYFSVPGLGEYRYIARKSGRKERERVFSGFFYSPLSQMSRGYEDHHSLMYRGGAAVFPTLRQGSFRGTTPVEFDKYSKAFISRSSSLDSSSLWNSSKL</sequence>
<accession>A0ABQ8BEY2</accession>
<dbReference type="Proteomes" id="UP000824890">
    <property type="component" value="Unassembled WGS sequence"/>
</dbReference>
<comment type="caution">
    <text evidence="1">The sequence shown here is derived from an EMBL/GenBank/DDBJ whole genome shotgun (WGS) entry which is preliminary data.</text>
</comment>
<protein>
    <submittedName>
        <fullName evidence="1">Uncharacterized protein</fullName>
    </submittedName>
</protein>